<keyword evidence="2" id="KW-1185">Reference proteome</keyword>
<comment type="caution">
    <text evidence="1">The sequence shown here is derived from an EMBL/GenBank/DDBJ whole genome shotgun (WGS) entry which is preliminary data.</text>
</comment>
<protein>
    <submittedName>
        <fullName evidence="1">Uncharacterized protein</fullName>
    </submittedName>
</protein>
<dbReference type="EMBL" id="JAUEPS010000054">
    <property type="protein sequence ID" value="KAK0444519.1"/>
    <property type="molecule type" value="Genomic_DNA"/>
</dbReference>
<evidence type="ECO:0000313" key="1">
    <source>
        <dbReference type="EMBL" id="KAK0444519.1"/>
    </source>
</evidence>
<evidence type="ECO:0000313" key="2">
    <source>
        <dbReference type="Proteomes" id="UP001175211"/>
    </source>
</evidence>
<dbReference type="SUPFAM" id="SSF56349">
    <property type="entry name" value="DNA breaking-rejoining enzymes"/>
    <property type="match status" value="1"/>
</dbReference>
<dbReference type="GO" id="GO:0003677">
    <property type="term" value="F:DNA binding"/>
    <property type="evidence" value="ECO:0007669"/>
    <property type="project" value="InterPro"/>
</dbReference>
<organism evidence="1 2">
    <name type="scientific">Armillaria tabescens</name>
    <name type="common">Ringless honey mushroom</name>
    <name type="synonym">Agaricus tabescens</name>
    <dbReference type="NCBI Taxonomy" id="1929756"/>
    <lineage>
        <taxon>Eukaryota</taxon>
        <taxon>Fungi</taxon>
        <taxon>Dikarya</taxon>
        <taxon>Basidiomycota</taxon>
        <taxon>Agaricomycotina</taxon>
        <taxon>Agaricomycetes</taxon>
        <taxon>Agaricomycetidae</taxon>
        <taxon>Agaricales</taxon>
        <taxon>Marasmiineae</taxon>
        <taxon>Physalacriaceae</taxon>
        <taxon>Desarmillaria</taxon>
    </lineage>
</organism>
<dbReference type="Proteomes" id="UP001175211">
    <property type="component" value="Unassembled WGS sequence"/>
</dbReference>
<dbReference type="InterPro" id="IPR011010">
    <property type="entry name" value="DNA_brk_join_enz"/>
</dbReference>
<reference evidence="1" key="1">
    <citation type="submission" date="2023-06" db="EMBL/GenBank/DDBJ databases">
        <authorList>
            <consortium name="Lawrence Berkeley National Laboratory"/>
            <person name="Ahrendt S."/>
            <person name="Sahu N."/>
            <person name="Indic B."/>
            <person name="Wong-Bajracharya J."/>
            <person name="Merenyi Z."/>
            <person name="Ke H.-M."/>
            <person name="Monk M."/>
            <person name="Kocsube S."/>
            <person name="Drula E."/>
            <person name="Lipzen A."/>
            <person name="Balint B."/>
            <person name="Henrissat B."/>
            <person name="Andreopoulos B."/>
            <person name="Martin F.M."/>
            <person name="Harder C.B."/>
            <person name="Rigling D."/>
            <person name="Ford K.L."/>
            <person name="Foster G.D."/>
            <person name="Pangilinan J."/>
            <person name="Papanicolaou A."/>
            <person name="Barry K."/>
            <person name="LaButti K."/>
            <person name="Viragh M."/>
            <person name="Koriabine M."/>
            <person name="Yan M."/>
            <person name="Riley R."/>
            <person name="Champramary S."/>
            <person name="Plett K.L."/>
            <person name="Tsai I.J."/>
            <person name="Slot J."/>
            <person name="Sipos G."/>
            <person name="Plett J."/>
            <person name="Nagy L.G."/>
            <person name="Grigoriev I.V."/>
        </authorList>
    </citation>
    <scope>NUCLEOTIDE SEQUENCE</scope>
    <source>
        <strain evidence="1">CCBAS 213</strain>
    </source>
</reference>
<accession>A0AA39JNF0</accession>
<proteinExistence type="predicted"/>
<sequence>MLITAAFHLQPPHSKKKPCLPYTADTIKCLLHHLNLSLPLDAAVCDRNNLEQTVFFIPKTKTSANGEDVFWAIQSGLTDSDHLLQNHFFSAFLARLHKAFKQAKINPLQGHGIRIRSTLEYLLCGTPFDIIKTIGRWKTDAFLLYLRKHT</sequence>
<dbReference type="RefSeq" id="XP_060325089.1">
    <property type="nucleotide sequence ID" value="XM_060475842.1"/>
</dbReference>
<gene>
    <name evidence="1" type="ORF">EV420DRAFT_1622731</name>
</gene>
<name>A0AA39JNF0_ARMTA</name>
<dbReference type="GeneID" id="85359390"/>
<dbReference type="AlphaFoldDB" id="A0AA39JNF0"/>